<keyword evidence="4" id="KW-1185">Reference proteome</keyword>
<dbReference type="STRING" id="29529.SAMN04488122_4506"/>
<dbReference type="Pfam" id="PF03372">
    <property type="entry name" value="Exo_endo_phos"/>
    <property type="match status" value="1"/>
</dbReference>
<keyword evidence="3" id="KW-0255">Endonuclease</keyword>
<dbReference type="InterPro" id="IPR036691">
    <property type="entry name" value="Endo/exonu/phosph_ase_sf"/>
</dbReference>
<dbReference type="PANTHER" id="PTHR14859">
    <property type="entry name" value="CALCOFLUOR WHITE HYPERSENSITIVE PROTEIN PRECURSOR"/>
    <property type="match status" value="1"/>
</dbReference>
<accession>A0A1I0S9P4</accession>
<name>A0A1I0S9P4_9BACT</name>
<reference evidence="4" key="1">
    <citation type="submission" date="2016-10" db="EMBL/GenBank/DDBJ databases">
        <authorList>
            <person name="Varghese N."/>
            <person name="Submissions S."/>
        </authorList>
    </citation>
    <scope>NUCLEOTIDE SEQUENCE [LARGE SCALE GENOMIC DNA]</scope>
    <source>
        <strain evidence="4">DSM 3695</strain>
    </source>
</reference>
<dbReference type="EMBL" id="FOJG01000002">
    <property type="protein sequence ID" value="SEW51796.1"/>
    <property type="molecule type" value="Genomic_DNA"/>
</dbReference>
<dbReference type="GO" id="GO:0004519">
    <property type="term" value="F:endonuclease activity"/>
    <property type="evidence" value="ECO:0007669"/>
    <property type="project" value="UniProtKB-KW"/>
</dbReference>
<dbReference type="Proteomes" id="UP000199310">
    <property type="component" value="Unassembled WGS sequence"/>
</dbReference>
<keyword evidence="3" id="KW-0378">Hydrolase</keyword>
<proteinExistence type="predicted"/>
<feature type="signal peptide" evidence="1">
    <location>
        <begin position="1"/>
        <end position="20"/>
    </location>
</feature>
<keyword evidence="3" id="KW-0540">Nuclease</keyword>
<evidence type="ECO:0000313" key="4">
    <source>
        <dbReference type="Proteomes" id="UP000199310"/>
    </source>
</evidence>
<sequence length="262" mass="28421">MIKPFISLLLLCAGAYTASAGNRDTLRIMTYNIHHCNPPTKSKSGEIEVEAIARVINAQKPDLVALQEVDVRTGRAGGVDQAAMLASQTGMQVYFAKAIDHDGGDYGVAILSRLPLSDMQTIHLPETANPGSEDRVIAIAKVTLRGGKNIIFASTHLDVSNAAVRDEQATEINKIAAGNKLPFILAGDLNCKPESASYQILLQRFTPSCTDCAFTIPVNHPNRVIDHILWTNAKRFRAATSKVINEPYPSDHLPVVAEVLIR</sequence>
<dbReference type="InterPro" id="IPR005135">
    <property type="entry name" value="Endo/exonuclease/phosphatase"/>
</dbReference>
<feature type="domain" description="Endonuclease/exonuclease/phosphatase" evidence="2">
    <location>
        <begin position="29"/>
        <end position="252"/>
    </location>
</feature>
<dbReference type="RefSeq" id="WP_218150410.1">
    <property type="nucleotide sequence ID" value="NZ_FOJG01000002.1"/>
</dbReference>
<feature type="chain" id="PRO_5011761271" evidence="1">
    <location>
        <begin position="21"/>
        <end position="262"/>
    </location>
</feature>
<protein>
    <submittedName>
        <fullName evidence="3">Metal-dependent hydrolase, endonuclease/exonuclease/phosphatase family</fullName>
    </submittedName>
</protein>
<evidence type="ECO:0000256" key="1">
    <source>
        <dbReference type="SAM" id="SignalP"/>
    </source>
</evidence>
<dbReference type="InterPro" id="IPR051916">
    <property type="entry name" value="GPI-anchor_lipid_remodeler"/>
</dbReference>
<dbReference type="GO" id="GO:0004527">
    <property type="term" value="F:exonuclease activity"/>
    <property type="evidence" value="ECO:0007669"/>
    <property type="project" value="UniProtKB-KW"/>
</dbReference>
<dbReference type="GO" id="GO:0016020">
    <property type="term" value="C:membrane"/>
    <property type="evidence" value="ECO:0007669"/>
    <property type="project" value="GOC"/>
</dbReference>
<gene>
    <name evidence="3" type="ORF">SAMN04488122_4506</name>
</gene>
<evidence type="ECO:0000259" key="2">
    <source>
        <dbReference type="Pfam" id="PF03372"/>
    </source>
</evidence>
<keyword evidence="3" id="KW-0269">Exonuclease</keyword>
<dbReference type="PANTHER" id="PTHR14859:SF15">
    <property type="entry name" value="ENDONUCLEASE_EXONUCLEASE_PHOSPHATASE DOMAIN-CONTAINING PROTEIN"/>
    <property type="match status" value="1"/>
</dbReference>
<dbReference type="AlphaFoldDB" id="A0A1I0S9P4"/>
<evidence type="ECO:0000313" key="3">
    <source>
        <dbReference type="EMBL" id="SEW51796.1"/>
    </source>
</evidence>
<dbReference type="Gene3D" id="3.60.10.10">
    <property type="entry name" value="Endonuclease/exonuclease/phosphatase"/>
    <property type="match status" value="1"/>
</dbReference>
<dbReference type="SUPFAM" id="SSF56219">
    <property type="entry name" value="DNase I-like"/>
    <property type="match status" value="1"/>
</dbReference>
<organism evidence="3 4">
    <name type="scientific">Chitinophaga arvensicola</name>
    <dbReference type="NCBI Taxonomy" id="29529"/>
    <lineage>
        <taxon>Bacteria</taxon>
        <taxon>Pseudomonadati</taxon>
        <taxon>Bacteroidota</taxon>
        <taxon>Chitinophagia</taxon>
        <taxon>Chitinophagales</taxon>
        <taxon>Chitinophagaceae</taxon>
        <taxon>Chitinophaga</taxon>
    </lineage>
</organism>
<dbReference type="GO" id="GO:0006506">
    <property type="term" value="P:GPI anchor biosynthetic process"/>
    <property type="evidence" value="ECO:0007669"/>
    <property type="project" value="TreeGrafter"/>
</dbReference>
<keyword evidence="1" id="KW-0732">Signal</keyword>